<protein>
    <recommendedName>
        <fullName evidence="5">RRM domain-containing protein</fullName>
    </recommendedName>
</protein>
<accession>A0A8S1H5R3</accession>
<dbReference type="InterPro" id="IPR000504">
    <property type="entry name" value="RRM_dom"/>
</dbReference>
<evidence type="ECO:0000313" key="6">
    <source>
        <dbReference type="EMBL" id="CAD6191089.1"/>
    </source>
</evidence>
<evidence type="ECO:0000256" key="4">
    <source>
        <dbReference type="SAM" id="MobiDB-lite"/>
    </source>
</evidence>
<evidence type="ECO:0000313" key="7">
    <source>
        <dbReference type="Proteomes" id="UP000835052"/>
    </source>
</evidence>
<feature type="region of interest" description="Disordered" evidence="4">
    <location>
        <begin position="228"/>
        <end position="262"/>
    </location>
</feature>
<dbReference type="AlphaFoldDB" id="A0A8S1H5R3"/>
<evidence type="ECO:0000259" key="5">
    <source>
        <dbReference type="PROSITE" id="PS50102"/>
    </source>
</evidence>
<keyword evidence="1" id="KW-0677">Repeat</keyword>
<gene>
    <name evidence="6" type="ORF">CAUJ_LOCUS7008</name>
</gene>
<dbReference type="GO" id="GO:0003729">
    <property type="term" value="F:mRNA binding"/>
    <property type="evidence" value="ECO:0007669"/>
    <property type="project" value="InterPro"/>
</dbReference>
<dbReference type="GO" id="GO:0005829">
    <property type="term" value="C:cytosol"/>
    <property type="evidence" value="ECO:0007669"/>
    <property type="project" value="TreeGrafter"/>
</dbReference>
<proteinExistence type="predicted"/>
<comment type="caution">
    <text evidence="6">The sequence shown here is derived from an EMBL/GenBank/DDBJ whole genome shotgun (WGS) entry which is preliminary data.</text>
</comment>
<dbReference type="PANTHER" id="PTHR47640">
    <property type="entry name" value="TRNA SELENOCYSTEINE 1-ASSOCIATED PROTEIN 1-RELATED-RELATED"/>
    <property type="match status" value="1"/>
</dbReference>
<reference evidence="6" key="1">
    <citation type="submission" date="2020-10" db="EMBL/GenBank/DDBJ databases">
        <authorList>
            <person name="Kikuchi T."/>
        </authorList>
    </citation>
    <scope>NUCLEOTIDE SEQUENCE</scope>
    <source>
        <strain evidence="6">NKZ352</strain>
    </source>
</reference>
<dbReference type="InterPro" id="IPR012677">
    <property type="entry name" value="Nucleotide-bd_a/b_plait_sf"/>
</dbReference>
<name>A0A8S1H5R3_9PELO</name>
<dbReference type="SMART" id="SM00360">
    <property type="entry name" value="RRM"/>
    <property type="match status" value="2"/>
</dbReference>
<keyword evidence="2 3" id="KW-0694">RNA-binding</keyword>
<evidence type="ECO:0000256" key="1">
    <source>
        <dbReference type="ARBA" id="ARBA00022737"/>
    </source>
</evidence>
<feature type="domain" description="RRM" evidence="5">
    <location>
        <begin position="101"/>
        <end position="178"/>
    </location>
</feature>
<dbReference type="PROSITE" id="PS50102">
    <property type="entry name" value="RRM"/>
    <property type="match status" value="2"/>
</dbReference>
<dbReference type="Pfam" id="PF00076">
    <property type="entry name" value="RRM_1"/>
    <property type="match status" value="2"/>
</dbReference>
<dbReference type="OrthoDB" id="446113at2759"/>
<evidence type="ECO:0000256" key="3">
    <source>
        <dbReference type="PROSITE-ProRule" id="PRU00176"/>
    </source>
</evidence>
<dbReference type="PANTHER" id="PTHR47640:SF10">
    <property type="entry name" value="TRNA SELENOCYSTEINE 1-ASSOCIATED PROTEIN 1-RELATED"/>
    <property type="match status" value="1"/>
</dbReference>
<organism evidence="6 7">
    <name type="scientific">Caenorhabditis auriculariae</name>
    <dbReference type="NCBI Taxonomy" id="2777116"/>
    <lineage>
        <taxon>Eukaryota</taxon>
        <taxon>Metazoa</taxon>
        <taxon>Ecdysozoa</taxon>
        <taxon>Nematoda</taxon>
        <taxon>Chromadorea</taxon>
        <taxon>Rhabditida</taxon>
        <taxon>Rhabditina</taxon>
        <taxon>Rhabditomorpha</taxon>
        <taxon>Rhabditoidea</taxon>
        <taxon>Rhabditidae</taxon>
        <taxon>Peloderinae</taxon>
        <taxon>Caenorhabditis</taxon>
    </lineage>
</organism>
<feature type="domain" description="RRM" evidence="5">
    <location>
        <begin position="15"/>
        <end position="92"/>
    </location>
</feature>
<dbReference type="Proteomes" id="UP000835052">
    <property type="component" value="Unassembled WGS sequence"/>
</dbReference>
<evidence type="ECO:0000256" key="2">
    <source>
        <dbReference type="ARBA" id="ARBA00022884"/>
    </source>
</evidence>
<dbReference type="SUPFAM" id="SSF54928">
    <property type="entry name" value="RNA-binding domain, RBD"/>
    <property type="match status" value="2"/>
</dbReference>
<dbReference type="EMBL" id="CAJGYM010000019">
    <property type="protein sequence ID" value="CAD6191089.1"/>
    <property type="molecule type" value="Genomic_DNA"/>
</dbReference>
<sequence length="335" mass="38214">MLLQQMMAKSQNAQRTLWIGDVPATWDADKLESVFVENGYRPFRVKRVELKGEPQPYCFIEFASFEDARNALFELNGNKIPGERARLRFNLCFANDSAHEYSLSVSNLPFDFTEADLYRVFDKYHSCRGAKIFRHSNGDSKGSGYIRFGDETDQQQALVEMNRVKVRSKIMTLRLSQHRERAARNELMSQMSQIDPNYAMTMMPPPPVYQQPVASGYAGYSSYDDRSRYTSVPSLGSESARKSSSKYGDHFSIPAPPPPVDPTAKIPGDENIDDVIRLSLCLESKNVALANKALLMYNEDIFDDLESSRWSSVVAVPRMTKDMFEKKLEEAKWTF</sequence>
<dbReference type="Gene3D" id="3.30.70.330">
    <property type="match status" value="2"/>
</dbReference>
<dbReference type="InterPro" id="IPR050825">
    <property type="entry name" value="RBM42_RBP45_47-like"/>
</dbReference>
<dbReference type="InterPro" id="IPR035979">
    <property type="entry name" value="RBD_domain_sf"/>
</dbReference>
<keyword evidence="7" id="KW-1185">Reference proteome</keyword>